<dbReference type="InterPro" id="IPR000504">
    <property type="entry name" value="RRM_dom"/>
</dbReference>
<evidence type="ECO:0000256" key="2">
    <source>
        <dbReference type="ARBA" id="ARBA00022884"/>
    </source>
</evidence>
<dbReference type="CDD" id="cd00590">
    <property type="entry name" value="RRM_SF"/>
    <property type="match status" value="1"/>
</dbReference>
<dbReference type="OrthoDB" id="1875751at2759"/>
<evidence type="ECO:0000256" key="3">
    <source>
        <dbReference type="PROSITE-ProRule" id="PRU00176"/>
    </source>
</evidence>
<comment type="caution">
    <text evidence="6">The sequence shown here is derived from an EMBL/GenBank/DDBJ whole genome shotgun (WGS) entry which is preliminary data.</text>
</comment>
<dbReference type="SUPFAM" id="SSF54928">
    <property type="entry name" value="RNA-binding domain, RBD"/>
    <property type="match status" value="2"/>
</dbReference>
<accession>A0A8T0MJ48</accession>
<dbReference type="Pfam" id="PF00076">
    <property type="entry name" value="RRM_1"/>
    <property type="match status" value="2"/>
</dbReference>
<dbReference type="SMART" id="SM00360">
    <property type="entry name" value="RRM"/>
    <property type="match status" value="2"/>
</dbReference>
<dbReference type="PANTHER" id="PTHR48032">
    <property type="entry name" value="RNA-BINDING PROTEIN MUSASHI HOMOLOG RBP6"/>
    <property type="match status" value="1"/>
</dbReference>
<dbReference type="Gene3D" id="3.30.70.330">
    <property type="match status" value="2"/>
</dbReference>
<name>A0A8T0MJ48_PANVG</name>
<feature type="region of interest" description="Disordered" evidence="4">
    <location>
        <begin position="89"/>
        <end position="108"/>
    </location>
</feature>
<evidence type="ECO:0000259" key="5">
    <source>
        <dbReference type="PROSITE" id="PS50102"/>
    </source>
</evidence>
<dbReference type="InterPro" id="IPR012677">
    <property type="entry name" value="Nucleotide-bd_a/b_plait_sf"/>
</dbReference>
<organism evidence="6 7">
    <name type="scientific">Panicum virgatum</name>
    <name type="common">Blackwell switchgrass</name>
    <dbReference type="NCBI Taxonomy" id="38727"/>
    <lineage>
        <taxon>Eukaryota</taxon>
        <taxon>Viridiplantae</taxon>
        <taxon>Streptophyta</taxon>
        <taxon>Embryophyta</taxon>
        <taxon>Tracheophyta</taxon>
        <taxon>Spermatophyta</taxon>
        <taxon>Magnoliopsida</taxon>
        <taxon>Liliopsida</taxon>
        <taxon>Poales</taxon>
        <taxon>Poaceae</taxon>
        <taxon>PACMAD clade</taxon>
        <taxon>Panicoideae</taxon>
        <taxon>Panicodae</taxon>
        <taxon>Paniceae</taxon>
        <taxon>Panicinae</taxon>
        <taxon>Panicum</taxon>
        <taxon>Panicum sect. Hiantes</taxon>
    </lineage>
</organism>
<protein>
    <recommendedName>
        <fullName evidence="5">RRM domain-containing protein</fullName>
    </recommendedName>
</protein>
<feature type="domain" description="RRM" evidence="5">
    <location>
        <begin position="111"/>
        <end position="188"/>
    </location>
</feature>
<keyword evidence="7" id="KW-1185">Reference proteome</keyword>
<evidence type="ECO:0000313" key="6">
    <source>
        <dbReference type="EMBL" id="KAG2534926.1"/>
    </source>
</evidence>
<keyword evidence="2 3" id="KW-0694">RNA-binding</keyword>
<dbReference type="AlphaFoldDB" id="A0A8T0MJ48"/>
<dbReference type="PROSITE" id="PS50102">
    <property type="entry name" value="RRM"/>
    <property type="match status" value="2"/>
</dbReference>
<gene>
    <name evidence="6" type="ORF">PVAP13_9NG073373</name>
</gene>
<feature type="domain" description="RRM" evidence="5">
    <location>
        <begin position="9"/>
        <end position="90"/>
    </location>
</feature>
<dbReference type="InterPro" id="IPR035979">
    <property type="entry name" value="RBD_domain_sf"/>
</dbReference>
<dbReference type="GO" id="GO:0003729">
    <property type="term" value="F:mRNA binding"/>
    <property type="evidence" value="ECO:0007669"/>
    <property type="project" value="TreeGrafter"/>
</dbReference>
<evidence type="ECO:0000313" key="7">
    <source>
        <dbReference type="Proteomes" id="UP000823388"/>
    </source>
</evidence>
<evidence type="ECO:0000256" key="4">
    <source>
        <dbReference type="SAM" id="MobiDB-lite"/>
    </source>
</evidence>
<dbReference type="EMBL" id="CM029054">
    <property type="protein sequence ID" value="KAG2534926.1"/>
    <property type="molecule type" value="Genomic_DNA"/>
</dbReference>
<feature type="compositionally biased region" description="Polar residues" evidence="4">
    <location>
        <begin position="94"/>
        <end position="104"/>
    </location>
</feature>
<dbReference type="PANTHER" id="PTHR48032:SF12">
    <property type="entry name" value="RRM DOMAIN-CONTAINING PROTEIN"/>
    <property type="match status" value="1"/>
</dbReference>
<feature type="region of interest" description="Disordered" evidence="4">
    <location>
        <begin position="286"/>
        <end position="306"/>
    </location>
</feature>
<sequence length="306" mass="33819">MDQAEHEPRKLFVGGLPRLGVTQNSLRAHFARYGHVVEALVMEYPDGMGRGFGFVEFQDEEAALRALDAREADAHAAFFGRKVDVKKAEKKQGTRSAPTQSSSYKPDADPKKIFVGGLGDKITKDDLSGYFEKFGTITDAVVCHDKLTRKARGFGFVTFDSKEAADKVLENQFHYLKGTKVETTKTKPRNLMDSGGWGHRSPVNDYGGMYSLHNGPFIPCPYLVPYPYLYAPPGIMNYGYMMNQTGTSNDIGMMAVRPPPAMYAHYASSNGYYAASLKLQCDSRVKGNQPSASWKSDPAKPDSNLL</sequence>
<evidence type="ECO:0000256" key="1">
    <source>
        <dbReference type="ARBA" id="ARBA00022737"/>
    </source>
</evidence>
<keyword evidence="1" id="KW-0677">Repeat</keyword>
<dbReference type="GO" id="GO:0006417">
    <property type="term" value="P:regulation of translation"/>
    <property type="evidence" value="ECO:0007669"/>
    <property type="project" value="TreeGrafter"/>
</dbReference>
<dbReference type="Proteomes" id="UP000823388">
    <property type="component" value="Chromosome 9N"/>
</dbReference>
<reference evidence="6" key="1">
    <citation type="submission" date="2020-05" db="EMBL/GenBank/DDBJ databases">
        <title>WGS assembly of Panicum virgatum.</title>
        <authorList>
            <person name="Lovell J.T."/>
            <person name="Jenkins J."/>
            <person name="Shu S."/>
            <person name="Juenger T.E."/>
            <person name="Schmutz J."/>
        </authorList>
    </citation>
    <scope>NUCLEOTIDE SEQUENCE</scope>
    <source>
        <strain evidence="6">AP13</strain>
    </source>
</reference>
<proteinExistence type="predicted"/>